<name>A0A4Y7RRC6_COPMI</name>
<protein>
    <submittedName>
        <fullName evidence="1">Uncharacterized protein</fullName>
    </submittedName>
</protein>
<sequence>MCSLSSHGMKPSNSVQMFSWSPNIWMEARYLPFTSCATGNSQFDWLGIVLEQSSSVGSERARVLIYGVTPVQRKPVARAPQRRPVLPACHTSREIVAPPTFARARTPIGYEAALPCANPNRERLIVSEVPKGVMPPLLESLPRTPVSST</sequence>
<evidence type="ECO:0000313" key="2">
    <source>
        <dbReference type="Proteomes" id="UP000298030"/>
    </source>
</evidence>
<keyword evidence="2" id="KW-1185">Reference proteome</keyword>
<evidence type="ECO:0000313" key="1">
    <source>
        <dbReference type="EMBL" id="TEB11310.1"/>
    </source>
</evidence>
<dbReference type="AlphaFoldDB" id="A0A4Y7RRC6"/>
<comment type="caution">
    <text evidence="1">The sequence shown here is derived from an EMBL/GenBank/DDBJ whole genome shotgun (WGS) entry which is preliminary data.</text>
</comment>
<dbReference type="Proteomes" id="UP000298030">
    <property type="component" value="Unassembled WGS sequence"/>
</dbReference>
<proteinExistence type="predicted"/>
<accession>A0A4Y7RRC6</accession>
<gene>
    <name evidence="1" type="ORF">FA13DRAFT_991941</name>
</gene>
<dbReference type="EMBL" id="QPFP01000449">
    <property type="protein sequence ID" value="TEB11310.1"/>
    <property type="molecule type" value="Genomic_DNA"/>
</dbReference>
<organism evidence="1 2">
    <name type="scientific">Coprinellus micaceus</name>
    <name type="common">Glistening ink-cap mushroom</name>
    <name type="synonym">Coprinus micaceus</name>
    <dbReference type="NCBI Taxonomy" id="71717"/>
    <lineage>
        <taxon>Eukaryota</taxon>
        <taxon>Fungi</taxon>
        <taxon>Dikarya</taxon>
        <taxon>Basidiomycota</taxon>
        <taxon>Agaricomycotina</taxon>
        <taxon>Agaricomycetes</taxon>
        <taxon>Agaricomycetidae</taxon>
        <taxon>Agaricales</taxon>
        <taxon>Agaricineae</taxon>
        <taxon>Psathyrellaceae</taxon>
        <taxon>Coprinellus</taxon>
    </lineage>
</organism>
<reference evidence="1 2" key="1">
    <citation type="journal article" date="2019" name="Nat. Ecol. Evol.">
        <title>Megaphylogeny resolves global patterns of mushroom evolution.</title>
        <authorList>
            <person name="Varga T."/>
            <person name="Krizsan K."/>
            <person name="Foldi C."/>
            <person name="Dima B."/>
            <person name="Sanchez-Garcia M."/>
            <person name="Sanchez-Ramirez S."/>
            <person name="Szollosi G.J."/>
            <person name="Szarkandi J.G."/>
            <person name="Papp V."/>
            <person name="Albert L."/>
            <person name="Andreopoulos W."/>
            <person name="Angelini C."/>
            <person name="Antonin V."/>
            <person name="Barry K.W."/>
            <person name="Bougher N.L."/>
            <person name="Buchanan P."/>
            <person name="Buyck B."/>
            <person name="Bense V."/>
            <person name="Catcheside P."/>
            <person name="Chovatia M."/>
            <person name="Cooper J."/>
            <person name="Damon W."/>
            <person name="Desjardin D."/>
            <person name="Finy P."/>
            <person name="Geml J."/>
            <person name="Haridas S."/>
            <person name="Hughes K."/>
            <person name="Justo A."/>
            <person name="Karasinski D."/>
            <person name="Kautmanova I."/>
            <person name="Kiss B."/>
            <person name="Kocsube S."/>
            <person name="Kotiranta H."/>
            <person name="LaButti K.M."/>
            <person name="Lechner B.E."/>
            <person name="Liimatainen K."/>
            <person name="Lipzen A."/>
            <person name="Lukacs Z."/>
            <person name="Mihaltcheva S."/>
            <person name="Morgado L.N."/>
            <person name="Niskanen T."/>
            <person name="Noordeloos M.E."/>
            <person name="Ohm R.A."/>
            <person name="Ortiz-Santana B."/>
            <person name="Ovrebo C."/>
            <person name="Racz N."/>
            <person name="Riley R."/>
            <person name="Savchenko A."/>
            <person name="Shiryaev A."/>
            <person name="Soop K."/>
            <person name="Spirin V."/>
            <person name="Szebenyi C."/>
            <person name="Tomsovsky M."/>
            <person name="Tulloss R.E."/>
            <person name="Uehling J."/>
            <person name="Grigoriev I.V."/>
            <person name="Vagvolgyi C."/>
            <person name="Papp T."/>
            <person name="Martin F.M."/>
            <person name="Miettinen O."/>
            <person name="Hibbett D.S."/>
            <person name="Nagy L.G."/>
        </authorList>
    </citation>
    <scope>NUCLEOTIDE SEQUENCE [LARGE SCALE GENOMIC DNA]</scope>
    <source>
        <strain evidence="1 2">FP101781</strain>
    </source>
</reference>